<dbReference type="Proteomes" id="UP001056374">
    <property type="component" value="Chromosome"/>
</dbReference>
<evidence type="ECO:0000256" key="1">
    <source>
        <dbReference type="SAM" id="MobiDB-lite"/>
    </source>
</evidence>
<organism evidence="2 3">
    <name type="scientific">Streptomyces phaeoluteigriseus</name>
    <dbReference type="NCBI Taxonomy" id="114686"/>
    <lineage>
        <taxon>Bacteria</taxon>
        <taxon>Bacillati</taxon>
        <taxon>Actinomycetota</taxon>
        <taxon>Actinomycetes</taxon>
        <taxon>Kitasatosporales</taxon>
        <taxon>Streptomycetaceae</taxon>
        <taxon>Streptomyces</taxon>
        <taxon>Streptomyces aurantiacus group</taxon>
    </lineage>
</organism>
<gene>
    <name evidence="2" type="ORF">NFX46_01600</name>
</gene>
<feature type="region of interest" description="Disordered" evidence="1">
    <location>
        <begin position="265"/>
        <end position="298"/>
    </location>
</feature>
<keyword evidence="3" id="KW-1185">Reference proteome</keyword>
<reference evidence="2" key="1">
    <citation type="submission" date="2022-06" db="EMBL/GenBank/DDBJ databases">
        <title>Complete genome sequence of soil microorganisms Streptomyces sp. Qhu-M197 isolated from Alpine meadows habitats on the Tibetan Plateau.</title>
        <authorList>
            <person name="Zhang B."/>
            <person name="Xiang X."/>
            <person name="Fan J."/>
        </authorList>
    </citation>
    <scope>NUCLEOTIDE SEQUENCE</scope>
    <source>
        <strain evidence="2">Qhu-M197</strain>
    </source>
</reference>
<sequence>MDSTVDPLDTEPTDVRGAALAALRGWATRRDRLADNRADLMAAAWWAGTRTVAELARAADVSRDTVYDDLRARGVEPTDKTAEGVGILPPYAPLTAEPVRELAQHAWSLVRPAMLTCRPDWATWAAWHLSIALDRIGILLEDSTNPDRKVDAGESLLALLAAAQEAAQKHWAELDTPHKEHLTAFRTAVPVGGEGQAVIHGVELPLGLSVSRETFSVRFDPDPFEPAGWTAVSSDHPQLGPQLTAADRLAIQTAVHTLGRLLNRRLYPDDTDGSDSAMSEPGPTVPPVRPWPGTDTRG</sequence>
<protein>
    <submittedName>
        <fullName evidence="2">Uncharacterized protein</fullName>
    </submittedName>
</protein>
<evidence type="ECO:0000313" key="2">
    <source>
        <dbReference type="EMBL" id="USQ82575.1"/>
    </source>
</evidence>
<dbReference type="EMBL" id="CP099468">
    <property type="protein sequence ID" value="USQ82575.1"/>
    <property type="molecule type" value="Genomic_DNA"/>
</dbReference>
<name>A0ABY4Z1M3_9ACTN</name>
<proteinExistence type="predicted"/>
<dbReference type="RefSeq" id="WP_252545242.1">
    <property type="nucleotide sequence ID" value="NZ_CP099468.1"/>
</dbReference>
<evidence type="ECO:0000313" key="3">
    <source>
        <dbReference type="Proteomes" id="UP001056374"/>
    </source>
</evidence>
<accession>A0ABY4Z1M3</accession>